<gene>
    <name evidence="5" type="ORF">SAMN04488094_103330</name>
</gene>
<dbReference type="InterPro" id="IPR018389">
    <property type="entry name" value="DctP_fam"/>
</dbReference>
<name>A0A1I1HYP8_9RHOB</name>
<dbReference type="CDD" id="cd13666">
    <property type="entry name" value="PBP2_TRAP_DctP_like_1"/>
    <property type="match status" value="1"/>
</dbReference>
<organism evidence="5 6">
    <name type="scientific">Tropicimonas isoalkanivorans</name>
    <dbReference type="NCBI Taxonomy" id="441112"/>
    <lineage>
        <taxon>Bacteria</taxon>
        <taxon>Pseudomonadati</taxon>
        <taxon>Pseudomonadota</taxon>
        <taxon>Alphaproteobacteria</taxon>
        <taxon>Rhodobacterales</taxon>
        <taxon>Roseobacteraceae</taxon>
        <taxon>Tropicimonas</taxon>
    </lineage>
</organism>
<dbReference type="Proteomes" id="UP000198728">
    <property type="component" value="Unassembled WGS sequence"/>
</dbReference>
<dbReference type="Pfam" id="PF03480">
    <property type="entry name" value="DctP"/>
    <property type="match status" value="1"/>
</dbReference>
<dbReference type="NCBIfam" id="NF037995">
    <property type="entry name" value="TRAP_S1"/>
    <property type="match status" value="1"/>
</dbReference>
<dbReference type="EMBL" id="FOLG01000003">
    <property type="protein sequence ID" value="SFC28961.1"/>
    <property type="molecule type" value="Genomic_DNA"/>
</dbReference>
<keyword evidence="3" id="KW-0574">Periplasm</keyword>
<dbReference type="GO" id="GO:0042597">
    <property type="term" value="C:periplasmic space"/>
    <property type="evidence" value="ECO:0007669"/>
    <property type="project" value="UniProtKB-SubCell"/>
</dbReference>
<evidence type="ECO:0000256" key="2">
    <source>
        <dbReference type="ARBA" id="ARBA00022729"/>
    </source>
</evidence>
<dbReference type="PANTHER" id="PTHR33376">
    <property type="match status" value="1"/>
</dbReference>
<reference evidence="5 6" key="1">
    <citation type="submission" date="2016-10" db="EMBL/GenBank/DDBJ databases">
        <authorList>
            <person name="de Groot N.N."/>
        </authorList>
    </citation>
    <scope>NUCLEOTIDE SEQUENCE [LARGE SCALE GENOMIC DNA]</scope>
    <source>
        <strain evidence="5 6">DSM 19548</strain>
    </source>
</reference>
<sequence length="375" mass="39791">MTLNKKTIALAAASAALTAAPALADTLIYGSALPSIHQANTVVVEPYAEAVAQATDGEVDIQLTAGGALAGNRETLGAVSDGALDMGLITDFYTPTELPNSTMISDLGVLGKDARVITAAVNENLLIACKTCKADYEELGIVPMMMYSTTPYHVMCKGVDANALANLKGVKIRATGAMGQLMAGIGANPVNLQTTEAYEAMQRGSISCIAGSIPWLKTYQLGDMVTSVNMMALGTFHGTLPLNINADRWAELSDEQRAAMIEAIPARVRAIAKSYEDDDISVREDFEAKGVSFVEADQAFIDAVEAHAASDVERVGEAAGDRGAVDPEASIAVFQGLVEKWTGIVNDIGEGAWDEAQWDAYEQKIREEIYEKAEF</sequence>
<feature type="chain" id="PRO_5011658177" evidence="4">
    <location>
        <begin position="25"/>
        <end position="375"/>
    </location>
</feature>
<keyword evidence="6" id="KW-1185">Reference proteome</keyword>
<feature type="signal peptide" evidence="4">
    <location>
        <begin position="1"/>
        <end position="24"/>
    </location>
</feature>
<evidence type="ECO:0000256" key="1">
    <source>
        <dbReference type="ARBA" id="ARBA00004418"/>
    </source>
</evidence>
<dbReference type="PANTHER" id="PTHR33376:SF5">
    <property type="entry name" value="EXTRACYTOPLASMIC SOLUTE RECEPTOR PROTEIN"/>
    <property type="match status" value="1"/>
</dbReference>
<evidence type="ECO:0000313" key="6">
    <source>
        <dbReference type="Proteomes" id="UP000198728"/>
    </source>
</evidence>
<dbReference type="GO" id="GO:0055085">
    <property type="term" value="P:transmembrane transport"/>
    <property type="evidence" value="ECO:0007669"/>
    <property type="project" value="InterPro"/>
</dbReference>
<proteinExistence type="predicted"/>
<evidence type="ECO:0000256" key="3">
    <source>
        <dbReference type="ARBA" id="ARBA00022764"/>
    </source>
</evidence>
<dbReference type="Gene3D" id="3.40.190.170">
    <property type="entry name" value="Bacterial extracellular solute-binding protein, family 7"/>
    <property type="match status" value="1"/>
</dbReference>
<keyword evidence="2 4" id="KW-0732">Signal</keyword>
<comment type="subcellular location">
    <subcellularLocation>
        <location evidence="1">Periplasm</location>
    </subcellularLocation>
</comment>
<evidence type="ECO:0000256" key="4">
    <source>
        <dbReference type="SAM" id="SignalP"/>
    </source>
</evidence>
<dbReference type="AlphaFoldDB" id="A0A1I1HYP8"/>
<dbReference type="STRING" id="441112.SAMN04488094_103330"/>
<accession>A0A1I1HYP8</accession>
<dbReference type="InterPro" id="IPR038404">
    <property type="entry name" value="TRAP_DctP_sf"/>
</dbReference>
<dbReference type="RefSeq" id="WP_177208295.1">
    <property type="nucleotide sequence ID" value="NZ_FOLG01000003.1"/>
</dbReference>
<protein>
    <submittedName>
        <fullName evidence="5">TRAP-type C4-dicarboxylate transport system, substrate-binding protein</fullName>
    </submittedName>
</protein>
<evidence type="ECO:0000313" key="5">
    <source>
        <dbReference type="EMBL" id="SFC28961.1"/>
    </source>
</evidence>